<dbReference type="EMBL" id="JAHRHJ020000002">
    <property type="protein sequence ID" value="KAH9324969.1"/>
    <property type="molecule type" value="Genomic_DNA"/>
</dbReference>
<proteinExistence type="predicted"/>
<protein>
    <submittedName>
        <fullName evidence="2">Uncharacterized protein</fullName>
    </submittedName>
</protein>
<evidence type="ECO:0000313" key="2">
    <source>
        <dbReference type="EMBL" id="KAH9324969.1"/>
    </source>
</evidence>
<gene>
    <name evidence="2" type="ORF">KI387_005147</name>
</gene>
<evidence type="ECO:0000256" key="1">
    <source>
        <dbReference type="SAM" id="MobiDB-lite"/>
    </source>
</evidence>
<sequence>SYESDVEFSKLIVATNQVSASSFEDDFSDSDQGYDSLPRFHCNMIRSSYEHPFISPSSIVLKQKLDTLQQELTRCPPHMVNLHYSLQAQIYELQNQLDAKIQQENHEDIYLASQRSPAPTTSFAPYQFSLPSGRGRGRLPRRPVSPSFGRGSGTNPRSFPFLFPEENITNEEVDHEDRLPPAPILMQNCVCSQL</sequence>
<organism evidence="2 3">
    <name type="scientific">Taxus chinensis</name>
    <name type="common">Chinese yew</name>
    <name type="synonym">Taxus wallichiana var. chinensis</name>
    <dbReference type="NCBI Taxonomy" id="29808"/>
    <lineage>
        <taxon>Eukaryota</taxon>
        <taxon>Viridiplantae</taxon>
        <taxon>Streptophyta</taxon>
        <taxon>Embryophyta</taxon>
        <taxon>Tracheophyta</taxon>
        <taxon>Spermatophyta</taxon>
        <taxon>Pinopsida</taxon>
        <taxon>Pinidae</taxon>
        <taxon>Conifers II</taxon>
        <taxon>Cupressales</taxon>
        <taxon>Taxaceae</taxon>
        <taxon>Taxus</taxon>
    </lineage>
</organism>
<dbReference type="Proteomes" id="UP000824469">
    <property type="component" value="Unassembled WGS sequence"/>
</dbReference>
<keyword evidence="3" id="KW-1185">Reference proteome</keyword>
<name>A0AA38GJA8_TAXCH</name>
<accession>A0AA38GJA8</accession>
<feature type="non-terminal residue" evidence="2">
    <location>
        <position position="1"/>
    </location>
</feature>
<comment type="caution">
    <text evidence="2">The sequence shown here is derived from an EMBL/GenBank/DDBJ whole genome shotgun (WGS) entry which is preliminary data.</text>
</comment>
<reference evidence="2 3" key="1">
    <citation type="journal article" date="2021" name="Nat. Plants">
        <title>The Taxus genome provides insights into paclitaxel biosynthesis.</title>
        <authorList>
            <person name="Xiong X."/>
            <person name="Gou J."/>
            <person name="Liao Q."/>
            <person name="Li Y."/>
            <person name="Zhou Q."/>
            <person name="Bi G."/>
            <person name="Li C."/>
            <person name="Du R."/>
            <person name="Wang X."/>
            <person name="Sun T."/>
            <person name="Guo L."/>
            <person name="Liang H."/>
            <person name="Lu P."/>
            <person name="Wu Y."/>
            <person name="Zhang Z."/>
            <person name="Ro D.K."/>
            <person name="Shang Y."/>
            <person name="Huang S."/>
            <person name="Yan J."/>
        </authorList>
    </citation>
    <scope>NUCLEOTIDE SEQUENCE [LARGE SCALE GENOMIC DNA]</scope>
    <source>
        <strain evidence="2">Ta-2019</strain>
    </source>
</reference>
<feature type="region of interest" description="Disordered" evidence="1">
    <location>
        <begin position="129"/>
        <end position="156"/>
    </location>
</feature>
<dbReference type="AlphaFoldDB" id="A0AA38GJA8"/>
<evidence type="ECO:0000313" key="3">
    <source>
        <dbReference type="Proteomes" id="UP000824469"/>
    </source>
</evidence>